<feature type="modified residue" description="4-aspartylphosphate" evidence="2">
    <location>
        <position position="70"/>
    </location>
</feature>
<dbReference type="InterPro" id="IPR001789">
    <property type="entry name" value="Sig_transdc_resp-reg_receiver"/>
</dbReference>
<evidence type="ECO:0000256" key="2">
    <source>
        <dbReference type="PROSITE-ProRule" id="PRU00169"/>
    </source>
</evidence>
<dbReference type="PROSITE" id="PS50110">
    <property type="entry name" value="RESPONSE_REGULATORY"/>
    <property type="match status" value="1"/>
</dbReference>
<dbReference type="InterPro" id="IPR003594">
    <property type="entry name" value="HATPase_dom"/>
</dbReference>
<keyword evidence="2" id="KW-0597">Phosphoprotein</keyword>
<dbReference type="SUPFAM" id="SSF52172">
    <property type="entry name" value="CheY-like"/>
    <property type="match status" value="1"/>
</dbReference>
<sequence length="530" mass="57171">MSETVAGTPTGPDAPASSALRVLLVEDDDGDAFLVEELLAEVGEIPAPVRVSSIGEASGLLGHVACVLLDMNLPDSSGLDGLTRLLEIDDHPAVVVLTGDLDETRGRAAVAAGAEDYLMKGRVDGRLLTRAVQYAVERRRAERLTRQLHEARVQERENRRLGRGLLPTALLRDPALSVTTRYQPGEKRLLLGGDFYDAIETDDGTVHVIIGDVSGHGPDEAAIGVSLRIAWRTLILAGMPAAHVLPILDQVLVTERHDTILFTTVAMVSVAADRRHVDLYLAGHPPPMLIDGVTPRPLPDRALGVPLGVRLGTTWPSIRIPLPADWALLLYTDGLVEARDDHGDVLWTDGLLDLLGSRLGSTGPTWDAEPDLLLDALLAAVDRRAPLRGDDLAVALITHTPAEARQRAEWVYDPIAGASVRVRRDLLTFLRDRNIDEDTTDDALLVASELASNAVDHARTAFRVTVILDGRSLRLEVTDGSPAEPRLQVLDVHALRGRGLQIVDTLAAEWTVRHHGTGKTVAAEIAITTD</sequence>
<dbReference type="SMART" id="SM00331">
    <property type="entry name" value="PP2C_SIG"/>
    <property type="match status" value="1"/>
</dbReference>
<dbReference type="CDD" id="cd16936">
    <property type="entry name" value="HATPase_RsbW-like"/>
    <property type="match status" value="1"/>
</dbReference>
<protein>
    <recommendedName>
        <fullName evidence="3">Response regulatory domain-containing protein</fullName>
    </recommendedName>
</protein>
<dbReference type="CDD" id="cd00156">
    <property type="entry name" value="REC"/>
    <property type="match status" value="1"/>
</dbReference>
<dbReference type="Gene3D" id="3.40.50.2300">
    <property type="match status" value="1"/>
</dbReference>
<evidence type="ECO:0000313" key="5">
    <source>
        <dbReference type="Proteomes" id="UP001500325"/>
    </source>
</evidence>
<dbReference type="EMBL" id="BAABIC010000011">
    <property type="protein sequence ID" value="GAA4693835.1"/>
    <property type="molecule type" value="Genomic_DNA"/>
</dbReference>
<dbReference type="InterPro" id="IPR036457">
    <property type="entry name" value="PPM-type-like_dom_sf"/>
</dbReference>
<keyword evidence="1" id="KW-0378">Hydrolase</keyword>
<organism evidence="4 5">
    <name type="scientific">Pseudonocardia yuanmonensis</name>
    <dbReference type="NCBI Taxonomy" id="1095914"/>
    <lineage>
        <taxon>Bacteria</taxon>
        <taxon>Bacillati</taxon>
        <taxon>Actinomycetota</taxon>
        <taxon>Actinomycetes</taxon>
        <taxon>Pseudonocardiales</taxon>
        <taxon>Pseudonocardiaceae</taxon>
        <taxon>Pseudonocardia</taxon>
    </lineage>
</organism>
<accession>A0ABP8WQH2</accession>
<dbReference type="Proteomes" id="UP001500325">
    <property type="component" value="Unassembled WGS sequence"/>
</dbReference>
<dbReference type="SMART" id="SM00448">
    <property type="entry name" value="REC"/>
    <property type="match status" value="1"/>
</dbReference>
<dbReference type="InterPro" id="IPR036890">
    <property type="entry name" value="HATPase_C_sf"/>
</dbReference>
<evidence type="ECO:0000259" key="3">
    <source>
        <dbReference type="PROSITE" id="PS50110"/>
    </source>
</evidence>
<evidence type="ECO:0000313" key="4">
    <source>
        <dbReference type="EMBL" id="GAA4693835.1"/>
    </source>
</evidence>
<dbReference type="InterPro" id="IPR001932">
    <property type="entry name" value="PPM-type_phosphatase-like_dom"/>
</dbReference>
<evidence type="ECO:0000256" key="1">
    <source>
        <dbReference type="ARBA" id="ARBA00022801"/>
    </source>
</evidence>
<feature type="domain" description="Response regulatory" evidence="3">
    <location>
        <begin position="21"/>
        <end position="135"/>
    </location>
</feature>
<dbReference type="Gene3D" id="3.60.40.10">
    <property type="entry name" value="PPM-type phosphatase domain"/>
    <property type="match status" value="1"/>
</dbReference>
<reference evidence="5" key="1">
    <citation type="journal article" date="2019" name="Int. J. Syst. Evol. Microbiol.">
        <title>The Global Catalogue of Microorganisms (GCM) 10K type strain sequencing project: providing services to taxonomists for standard genome sequencing and annotation.</title>
        <authorList>
            <consortium name="The Broad Institute Genomics Platform"/>
            <consortium name="The Broad Institute Genome Sequencing Center for Infectious Disease"/>
            <person name="Wu L."/>
            <person name="Ma J."/>
        </authorList>
    </citation>
    <scope>NUCLEOTIDE SEQUENCE [LARGE SCALE GENOMIC DNA]</scope>
    <source>
        <strain evidence="5">JCM 18055</strain>
    </source>
</reference>
<dbReference type="SUPFAM" id="SSF55874">
    <property type="entry name" value="ATPase domain of HSP90 chaperone/DNA topoisomerase II/histidine kinase"/>
    <property type="match status" value="1"/>
</dbReference>
<dbReference type="InterPro" id="IPR011006">
    <property type="entry name" value="CheY-like_superfamily"/>
</dbReference>
<dbReference type="InterPro" id="IPR052016">
    <property type="entry name" value="Bact_Sigma-Reg"/>
</dbReference>
<dbReference type="PANTHER" id="PTHR43156">
    <property type="entry name" value="STAGE II SPORULATION PROTEIN E-RELATED"/>
    <property type="match status" value="1"/>
</dbReference>
<dbReference type="PANTHER" id="PTHR43156:SF2">
    <property type="entry name" value="STAGE II SPORULATION PROTEIN E"/>
    <property type="match status" value="1"/>
</dbReference>
<dbReference type="Pfam" id="PF13581">
    <property type="entry name" value="HATPase_c_2"/>
    <property type="match status" value="1"/>
</dbReference>
<keyword evidence="5" id="KW-1185">Reference proteome</keyword>
<dbReference type="Pfam" id="PF07228">
    <property type="entry name" value="SpoIIE"/>
    <property type="match status" value="1"/>
</dbReference>
<name>A0ABP8WQH2_9PSEU</name>
<dbReference type="Pfam" id="PF00072">
    <property type="entry name" value="Response_reg"/>
    <property type="match status" value="1"/>
</dbReference>
<proteinExistence type="predicted"/>
<comment type="caution">
    <text evidence="4">The sequence shown here is derived from an EMBL/GenBank/DDBJ whole genome shotgun (WGS) entry which is preliminary data.</text>
</comment>
<dbReference type="Gene3D" id="3.30.565.10">
    <property type="entry name" value="Histidine kinase-like ATPase, C-terminal domain"/>
    <property type="match status" value="1"/>
</dbReference>
<dbReference type="RefSeq" id="WP_345381545.1">
    <property type="nucleotide sequence ID" value="NZ_BAABIC010000011.1"/>
</dbReference>
<gene>
    <name evidence="4" type="ORF">GCM10023215_34190</name>
</gene>